<dbReference type="PANTHER" id="PTHR33452">
    <property type="entry name" value="OXIDOREDUCTASE CATD-RELATED"/>
    <property type="match status" value="1"/>
</dbReference>
<feature type="transmembrane region" description="Helical" evidence="7">
    <location>
        <begin position="111"/>
        <end position="134"/>
    </location>
</feature>
<dbReference type="EMBL" id="PQVF01000004">
    <property type="protein sequence ID" value="POY37530.1"/>
    <property type="molecule type" value="Genomic_DNA"/>
</dbReference>
<dbReference type="RefSeq" id="WP_103788437.1">
    <property type="nucleotide sequence ID" value="NZ_PQVF01000004.1"/>
</dbReference>
<comment type="caution">
    <text evidence="8">The sequence shown here is derived from an EMBL/GenBank/DDBJ whole genome shotgun (WGS) entry which is preliminary data.</text>
</comment>
<evidence type="ECO:0000256" key="4">
    <source>
        <dbReference type="ARBA" id="ARBA00022692"/>
    </source>
</evidence>
<keyword evidence="6 7" id="KW-0472">Membrane</keyword>
<proteinExistence type="inferred from homology"/>
<name>A0A2S5A4K8_9SPHI</name>
<dbReference type="OrthoDB" id="680764at2"/>
<evidence type="ECO:0000256" key="5">
    <source>
        <dbReference type="ARBA" id="ARBA00022989"/>
    </source>
</evidence>
<evidence type="ECO:0000256" key="7">
    <source>
        <dbReference type="SAM" id="Phobius"/>
    </source>
</evidence>
<sequence length="147" mass="16775">MNLVQKAEHWGDTHHTRWLDVVRMILGLFIFIKGITFVSDIQPLQELISRTFNYVPVFVVHYIGFAHLVFGPLIAVGLLTRFAAVLQIPILIGAVFFINMAPGFDALNSELWLSIVVLCLLVFYFVYGSGPLSVDEYMKTHIRHREV</sequence>
<dbReference type="PANTHER" id="PTHR33452:SF1">
    <property type="entry name" value="INNER MEMBRANE PROTEIN YPHA-RELATED"/>
    <property type="match status" value="1"/>
</dbReference>
<evidence type="ECO:0000256" key="6">
    <source>
        <dbReference type="ARBA" id="ARBA00023136"/>
    </source>
</evidence>
<accession>A0A2S5A4K8</accession>
<dbReference type="Proteomes" id="UP000236893">
    <property type="component" value="Unassembled WGS sequence"/>
</dbReference>
<comment type="similarity">
    <text evidence="2">Belongs to the DoxX family.</text>
</comment>
<evidence type="ECO:0000313" key="8">
    <source>
        <dbReference type="EMBL" id="POY37530.1"/>
    </source>
</evidence>
<evidence type="ECO:0000256" key="2">
    <source>
        <dbReference type="ARBA" id="ARBA00006679"/>
    </source>
</evidence>
<keyword evidence="3" id="KW-1003">Cell membrane</keyword>
<comment type="subcellular location">
    <subcellularLocation>
        <location evidence="1">Cell membrane</location>
        <topology evidence="1">Multi-pass membrane protein</topology>
    </subcellularLocation>
</comment>
<dbReference type="InterPro" id="IPR032808">
    <property type="entry name" value="DoxX"/>
</dbReference>
<feature type="transmembrane region" description="Helical" evidence="7">
    <location>
        <begin position="21"/>
        <end position="39"/>
    </location>
</feature>
<keyword evidence="9" id="KW-1185">Reference proteome</keyword>
<dbReference type="InterPro" id="IPR051907">
    <property type="entry name" value="DoxX-like_oxidoreductase"/>
</dbReference>
<organism evidence="8 9">
    <name type="scientific">Solitalea longa</name>
    <dbReference type="NCBI Taxonomy" id="2079460"/>
    <lineage>
        <taxon>Bacteria</taxon>
        <taxon>Pseudomonadati</taxon>
        <taxon>Bacteroidota</taxon>
        <taxon>Sphingobacteriia</taxon>
        <taxon>Sphingobacteriales</taxon>
        <taxon>Sphingobacteriaceae</taxon>
        <taxon>Solitalea</taxon>
    </lineage>
</organism>
<dbReference type="GO" id="GO:0005886">
    <property type="term" value="C:plasma membrane"/>
    <property type="evidence" value="ECO:0007669"/>
    <property type="project" value="UniProtKB-SubCell"/>
</dbReference>
<evidence type="ECO:0000256" key="3">
    <source>
        <dbReference type="ARBA" id="ARBA00022475"/>
    </source>
</evidence>
<evidence type="ECO:0000313" key="9">
    <source>
        <dbReference type="Proteomes" id="UP000236893"/>
    </source>
</evidence>
<feature type="transmembrane region" description="Helical" evidence="7">
    <location>
        <begin position="51"/>
        <end position="70"/>
    </location>
</feature>
<protein>
    <submittedName>
        <fullName evidence="8">DoxX family protein</fullName>
    </submittedName>
</protein>
<reference evidence="8 9" key="1">
    <citation type="submission" date="2018-01" db="EMBL/GenBank/DDBJ databases">
        <authorList>
            <person name="Gaut B.S."/>
            <person name="Morton B.R."/>
            <person name="Clegg M.T."/>
            <person name="Duvall M.R."/>
        </authorList>
    </citation>
    <scope>NUCLEOTIDE SEQUENCE [LARGE SCALE GENOMIC DNA]</scope>
    <source>
        <strain evidence="8 9">HR-AV</strain>
    </source>
</reference>
<keyword evidence="4 7" id="KW-0812">Transmembrane</keyword>
<gene>
    <name evidence="8" type="ORF">C3K47_07130</name>
</gene>
<feature type="transmembrane region" description="Helical" evidence="7">
    <location>
        <begin position="82"/>
        <end position="99"/>
    </location>
</feature>
<evidence type="ECO:0000256" key="1">
    <source>
        <dbReference type="ARBA" id="ARBA00004651"/>
    </source>
</evidence>
<dbReference type="AlphaFoldDB" id="A0A2S5A4K8"/>
<dbReference type="Pfam" id="PF07681">
    <property type="entry name" value="DoxX"/>
    <property type="match status" value="1"/>
</dbReference>
<keyword evidence="5 7" id="KW-1133">Transmembrane helix</keyword>